<dbReference type="Proteomes" id="UP000248614">
    <property type="component" value="Unassembled WGS sequence"/>
</dbReference>
<organism evidence="1 2">
    <name type="scientific">Sphingomonas hengshuiensis</name>
    <dbReference type="NCBI Taxonomy" id="1609977"/>
    <lineage>
        <taxon>Bacteria</taxon>
        <taxon>Pseudomonadati</taxon>
        <taxon>Pseudomonadota</taxon>
        <taxon>Alphaproteobacteria</taxon>
        <taxon>Sphingomonadales</taxon>
        <taxon>Sphingomonadaceae</taxon>
        <taxon>Sphingomonas</taxon>
    </lineage>
</organism>
<accession>A0A2W4Z3I4</accession>
<reference evidence="1 2" key="1">
    <citation type="submission" date="2017-08" db="EMBL/GenBank/DDBJ databases">
        <title>Infants hospitalized years apart are colonized by the same room-sourced microbial strains.</title>
        <authorList>
            <person name="Brooks B."/>
            <person name="Olm M.R."/>
            <person name="Firek B.A."/>
            <person name="Baker R."/>
            <person name="Thomas B.C."/>
            <person name="Morowitz M.J."/>
            <person name="Banfield J.F."/>
        </authorList>
    </citation>
    <scope>NUCLEOTIDE SEQUENCE [LARGE SCALE GENOMIC DNA]</scope>
    <source>
        <strain evidence="1">S2_018_000_R3_110</strain>
    </source>
</reference>
<comment type="caution">
    <text evidence="1">The sequence shown here is derived from an EMBL/GenBank/DDBJ whole genome shotgun (WGS) entry which is preliminary data.</text>
</comment>
<evidence type="ECO:0000313" key="1">
    <source>
        <dbReference type="EMBL" id="PZO76694.1"/>
    </source>
</evidence>
<protein>
    <submittedName>
        <fullName evidence="1">Uncharacterized protein</fullName>
    </submittedName>
</protein>
<proteinExistence type="predicted"/>
<name>A0A2W4Z3I4_9SPHN</name>
<evidence type="ECO:0000313" key="2">
    <source>
        <dbReference type="Proteomes" id="UP000248614"/>
    </source>
</evidence>
<gene>
    <name evidence="1" type="ORF">DI632_10060</name>
</gene>
<dbReference type="EMBL" id="QFNF01000025">
    <property type="protein sequence ID" value="PZO76694.1"/>
    <property type="molecule type" value="Genomic_DNA"/>
</dbReference>
<sequence length="273" mass="30361">MPDRKPRPYSRKQALQNAAFLTELERTGNARDAARVTGLNRSMLTKRRNADPDFAQRWEAALTLAAARLAQPDKTEGPARVVRSKGRLQLRVGKTRTIDRDAEQRFLAALSATANVRLSAAAAGFAHSSFYARARAHPGFAREMRVALAVGSERLEAALLESALPEASVHDHWQHNDPPPIPAMTAAQAMQMIAWNDRRAKGLADPDLAPKRGESNTAYLDRKAKAYRAGLLLAEEEMRMVEHAQLEWRRGGRRSQWEPGGWEVALEMALRGK</sequence>
<dbReference type="AlphaFoldDB" id="A0A2W4Z3I4"/>